<dbReference type="SUPFAM" id="SSF49464">
    <property type="entry name" value="Carboxypeptidase regulatory domain-like"/>
    <property type="match status" value="1"/>
</dbReference>
<dbReference type="EMBL" id="BAABIQ010000008">
    <property type="protein sequence ID" value="GAA4789126.1"/>
    <property type="molecule type" value="Genomic_DNA"/>
</dbReference>
<evidence type="ECO:0000256" key="5">
    <source>
        <dbReference type="ARBA" id="ARBA00023077"/>
    </source>
</evidence>
<dbReference type="InterPro" id="IPR012910">
    <property type="entry name" value="Plug_dom"/>
</dbReference>
<dbReference type="InterPro" id="IPR036942">
    <property type="entry name" value="Beta-barrel_TonB_sf"/>
</dbReference>
<dbReference type="Gene3D" id="2.60.40.1120">
    <property type="entry name" value="Carboxypeptidase-like, regulatory domain"/>
    <property type="match status" value="1"/>
</dbReference>
<keyword evidence="5 9" id="KW-0798">TonB box</keyword>
<dbReference type="SUPFAM" id="SSF56935">
    <property type="entry name" value="Porins"/>
    <property type="match status" value="1"/>
</dbReference>
<feature type="domain" description="TonB-dependent receptor plug" evidence="12">
    <location>
        <begin position="120"/>
        <end position="227"/>
    </location>
</feature>
<comment type="subcellular location">
    <subcellularLocation>
        <location evidence="1 8">Cell outer membrane</location>
        <topology evidence="1 8">Multi-pass membrane protein</topology>
    </subcellularLocation>
</comment>
<feature type="chain" id="PRO_5045595918" evidence="10">
    <location>
        <begin position="23"/>
        <end position="1104"/>
    </location>
</feature>
<name>A0ABP9B1B2_9SPHI</name>
<feature type="domain" description="TonB-dependent receptor-like beta-barrel" evidence="11">
    <location>
        <begin position="426"/>
        <end position="933"/>
    </location>
</feature>
<evidence type="ECO:0000256" key="1">
    <source>
        <dbReference type="ARBA" id="ARBA00004571"/>
    </source>
</evidence>
<accession>A0ABP9B1B2</accession>
<keyword evidence="10" id="KW-0732">Signal</keyword>
<evidence type="ECO:0000259" key="12">
    <source>
        <dbReference type="Pfam" id="PF07715"/>
    </source>
</evidence>
<dbReference type="Proteomes" id="UP001501411">
    <property type="component" value="Unassembled WGS sequence"/>
</dbReference>
<dbReference type="InterPro" id="IPR023997">
    <property type="entry name" value="TonB-dep_OMP_SusC/RagA_CS"/>
</dbReference>
<dbReference type="Pfam" id="PF07715">
    <property type="entry name" value="Plug"/>
    <property type="match status" value="1"/>
</dbReference>
<dbReference type="InterPro" id="IPR023996">
    <property type="entry name" value="TonB-dep_OMP_SusC/RagA"/>
</dbReference>
<keyword evidence="2 8" id="KW-0813">Transport</keyword>
<evidence type="ECO:0000256" key="8">
    <source>
        <dbReference type="PROSITE-ProRule" id="PRU01360"/>
    </source>
</evidence>
<protein>
    <submittedName>
        <fullName evidence="13">TonB-dependent receptor</fullName>
    </submittedName>
</protein>
<dbReference type="PROSITE" id="PS52016">
    <property type="entry name" value="TONB_DEPENDENT_REC_3"/>
    <property type="match status" value="1"/>
</dbReference>
<comment type="similarity">
    <text evidence="8 9">Belongs to the TonB-dependent receptor family.</text>
</comment>
<evidence type="ECO:0000256" key="3">
    <source>
        <dbReference type="ARBA" id="ARBA00022452"/>
    </source>
</evidence>
<dbReference type="RefSeq" id="WP_345231307.1">
    <property type="nucleotide sequence ID" value="NZ_BAABIQ010000008.1"/>
</dbReference>
<dbReference type="NCBIfam" id="TIGR04057">
    <property type="entry name" value="SusC_RagA_signa"/>
    <property type="match status" value="1"/>
</dbReference>
<keyword evidence="3 8" id="KW-1134">Transmembrane beta strand</keyword>
<evidence type="ECO:0000256" key="2">
    <source>
        <dbReference type="ARBA" id="ARBA00022448"/>
    </source>
</evidence>
<evidence type="ECO:0000313" key="14">
    <source>
        <dbReference type="Proteomes" id="UP001501411"/>
    </source>
</evidence>
<dbReference type="InterPro" id="IPR000531">
    <property type="entry name" value="Beta-barrel_TonB"/>
</dbReference>
<gene>
    <name evidence="13" type="ORF">GCM10023231_16780</name>
</gene>
<dbReference type="Pfam" id="PF00593">
    <property type="entry name" value="TonB_dep_Rec_b-barrel"/>
    <property type="match status" value="1"/>
</dbReference>
<keyword evidence="14" id="KW-1185">Reference proteome</keyword>
<evidence type="ECO:0000256" key="4">
    <source>
        <dbReference type="ARBA" id="ARBA00022692"/>
    </source>
</evidence>
<evidence type="ECO:0000256" key="6">
    <source>
        <dbReference type="ARBA" id="ARBA00023136"/>
    </source>
</evidence>
<reference evidence="14" key="1">
    <citation type="journal article" date="2019" name="Int. J. Syst. Evol. Microbiol.">
        <title>The Global Catalogue of Microorganisms (GCM) 10K type strain sequencing project: providing services to taxonomists for standard genome sequencing and annotation.</title>
        <authorList>
            <consortium name="The Broad Institute Genomics Platform"/>
            <consortium name="The Broad Institute Genome Sequencing Center for Infectious Disease"/>
            <person name="Wu L."/>
            <person name="Ma J."/>
        </authorList>
    </citation>
    <scope>NUCLEOTIDE SEQUENCE [LARGE SCALE GENOMIC DNA]</scope>
    <source>
        <strain evidence="14">JCM 18200</strain>
    </source>
</reference>
<keyword evidence="7 8" id="KW-0998">Cell outer membrane</keyword>
<dbReference type="Gene3D" id="2.40.170.20">
    <property type="entry name" value="TonB-dependent receptor, beta-barrel domain"/>
    <property type="match status" value="1"/>
</dbReference>
<organism evidence="13 14">
    <name type="scientific">Olivibacter ginsenosidimutans</name>
    <dbReference type="NCBI Taxonomy" id="1176537"/>
    <lineage>
        <taxon>Bacteria</taxon>
        <taxon>Pseudomonadati</taxon>
        <taxon>Bacteroidota</taxon>
        <taxon>Sphingobacteriia</taxon>
        <taxon>Sphingobacteriales</taxon>
        <taxon>Sphingobacteriaceae</taxon>
        <taxon>Olivibacter</taxon>
    </lineage>
</organism>
<keyword evidence="6 8" id="KW-0472">Membrane</keyword>
<keyword evidence="13" id="KW-0675">Receptor</keyword>
<evidence type="ECO:0000256" key="10">
    <source>
        <dbReference type="SAM" id="SignalP"/>
    </source>
</evidence>
<evidence type="ECO:0000259" key="11">
    <source>
        <dbReference type="Pfam" id="PF00593"/>
    </source>
</evidence>
<feature type="signal peptide" evidence="10">
    <location>
        <begin position="1"/>
        <end position="22"/>
    </location>
</feature>
<proteinExistence type="inferred from homology"/>
<keyword evidence="4 8" id="KW-0812">Transmembrane</keyword>
<evidence type="ECO:0000256" key="9">
    <source>
        <dbReference type="RuleBase" id="RU003357"/>
    </source>
</evidence>
<dbReference type="InterPro" id="IPR039426">
    <property type="entry name" value="TonB-dep_rcpt-like"/>
</dbReference>
<evidence type="ECO:0000313" key="13">
    <source>
        <dbReference type="EMBL" id="GAA4789126.1"/>
    </source>
</evidence>
<dbReference type="InterPro" id="IPR008969">
    <property type="entry name" value="CarboxyPept-like_regulatory"/>
</dbReference>
<evidence type="ECO:0000256" key="7">
    <source>
        <dbReference type="ARBA" id="ARBA00023237"/>
    </source>
</evidence>
<dbReference type="Gene3D" id="2.170.130.10">
    <property type="entry name" value="TonB-dependent receptor, plug domain"/>
    <property type="match status" value="1"/>
</dbReference>
<comment type="caution">
    <text evidence="13">The sequence shown here is derived from an EMBL/GenBank/DDBJ whole genome shotgun (WGS) entry which is preliminary data.</text>
</comment>
<dbReference type="InterPro" id="IPR037066">
    <property type="entry name" value="Plug_dom_sf"/>
</dbReference>
<dbReference type="NCBIfam" id="TIGR04056">
    <property type="entry name" value="OMP_RagA_SusC"/>
    <property type="match status" value="1"/>
</dbReference>
<dbReference type="Pfam" id="PF13715">
    <property type="entry name" value="CarbopepD_reg_2"/>
    <property type="match status" value="1"/>
</dbReference>
<sequence>MKQLLLLLVVALLTIGQQVAQARQALQEDRIISGTIKDSLGEVLPGVSITITGKHQGTSTKIDGTFTLKAKVGDVLHVSTVGYLPKDITITQSERYDIILAEDKQSLTEVVIVGYGTQKKVNLSGAVDQVKAEDLQNRPVANVAQGLQGMVPNLNIRFNSGAPGAAANINIRGITSINGGDPLILVDGVQVSPAELNLLAPQDIETMSVIKDASAAAIYGARAAFGVILIKTKTGSVAGATVNYANNFSLNKPTVLPKMVTDPYIFSRLLELSTDNTPWDNVNYSDQYYQYAKERSDDPSIPGVRVNPSDPTLWEYMGDRDWSHYFLDDYNFNQNHDLAISGVSENNKAQYYLSGGYNRQNSPLTLADDYNDRYSLRAKIDYNLRKWLKIGNNTFYTFTNRTSPTSFYSTSHSSTSTQSNLYNTPFNIYDLYTLFPTSWDKNPDGTWANETVGRAAAQIVDGGVTTIKQNMIQSTFTTEMNFWDRLLTINSDFTFRNTSINTNSYHTKYKIGYGPDDIREEGENAAERGGESIGYQVFNLYGTLNKSFGKHNLSAIIGYNQENYRDEYFYLNKQDLISSSYPTTGLATGLTSGSEEIQTYAIRGAFGRVNYTYADRYIVEFNGRYDGSSRFPKDKRFGFFPSASAAWRLDQESFMEKIRSTVNNLKLRASYGSLGNQNVVNYGYLPSMGTSQSGYLIGGERPTMISPPLLVSPNYTWEKVNTLNFGLDMGILQDRFTMTVDIYKRNTLNMLTGGKELPGILGAAEPNENAADLQTKGWELSLGYRDSYELSGSPLSFQARLVLSDSKTHITRFDNPSESILQYYKGMNLGEIWGLQSNGLFQNTDEIAQLDETSIIPWGALQIVPGWPKYIDRDGNGKIEKGYTLDNTKDLTVIGNTTPRYQFGIDLNSSWKNFDVRVFLQGVGKRDYYPLDYLYWGFYQQPYGNTYEHLLDFYRPTGDSEAQKAQHSQSYLNLGLADANPNGKYPILQSWLADANLGTRIDDAMGLAIPQTAYLLNGSYLRIKNITIGYTLPVSLTKKIGFTRLRIYASGENIFEWSGIKDFYDPESTNANINTDPTTAIGRQGNGMTYPFQRSYSIGVNAIF</sequence>